<evidence type="ECO:0000313" key="3">
    <source>
        <dbReference type="RefSeq" id="XP_033158989.1"/>
    </source>
</evidence>
<protein>
    <submittedName>
        <fullName evidence="3">Uncharacterized protein LOC117140273</fullName>
    </submittedName>
</protein>
<proteinExistence type="predicted"/>
<accession>A0A6P8K3B6</accession>
<dbReference type="AlphaFoldDB" id="A0A6P8K3B6"/>
<name>A0A6P8K3B6_DROMA</name>
<dbReference type="InterPro" id="IPR006601">
    <property type="entry name" value="Uncharacterised_DM11_DROME"/>
</dbReference>
<feature type="signal peptide" evidence="1">
    <location>
        <begin position="1"/>
        <end position="23"/>
    </location>
</feature>
<keyword evidence="2" id="KW-1185">Reference proteome</keyword>
<evidence type="ECO:0000313" key="2">
    <source>
        <dbReference type="Proteomes" id="UP000515162"/>
    </source>
</evidence>
<dbReference type="CTD" id="3772073"/>
<dbReference type="GeneID" id="117140273"/>
<dbReference type="RefSeq" id="XP_033158989.1">
    <property type="nucleotide sequence ID" value="XM_033303098.1"/>
</dbReference>
<organism evidence="2 3">
    <name type="scientific">Drosophila mauritiana</name>
    <name type="common">Fruit fly</name>
    <dbReference type="NCBI Taxonomy" id="7226"/>
    <lineage>
        <taxon>Eukaryota</taxon>
        <taxon>Metazoa</taxon>
        <taxon>Ecdysozoa</taxon>
        <taxon>Arthropoda</taxon>
        <taxon>Hexapoda</taxon>
        <taxon>Insecta</taxon>
        <taxon>Pterygota</taxon>
        <taxon>Neoptera</taxon>
        <taxon>Endopterygota</taxon>
        <taxon>Diptera</taxon>
        <taxon>Brachycera</taxon>
        <taxon>Muscomorpha</taxon>
        <taxon>Ephydroidea</taxon>
        <taxon>Drosophilidae</taxon>
        <taxon>Drosophila</taxon>
        <taxon>Sophophora</taxon>
    </lineage>
</organism>
<keyword evidence="1" id="KW-0732">Signal</keyword>
<dbReference type="Proteomes" id="UP000515162">
    <property type="component" value="Chromosome 3L"/>
</dbReference>
<evidence type="ECO:0000256" key="1">
    <source>
        <dbReference type="SAM" id="SignalP"/>
    </source>
</evidence>
<feature type="chain" id="PRO_5027641169" evidence="1">
    <location>
        <begin position="24"/>
        <end position="202"/>
    </location>
</feature>
<sequence>MADQFSVLCQILIFLTAAQPSIGGHFEYVLDDESVFSECFDMPPGYANISGLFDVSTINFEMGPEGVHVDGYLTSSWDIQPTDRIEGRLNVVHMDRGTWQPTVLNMVSRDFCKTFVDPNQYWYNIFPKHIINRDEARQKCLNYKGTVYFMEPYTLQMHFGLGLTLPSGRNRMVFNLVAIDENNVTRPNGICFEIEGDFFKIE</sequence>
<gene>
    <name evidence="3" type="primary">LOC117140273</name>
</gene>
<dbReference type="SMART" id="SM00675">
    <property type="entry name" value="DM11"/>
    <property type="match status" value="1"/>
</dbReference>
<reference evidence="3" key="1">
    <citation type="submission" date="2025-08" db="UniProtKB">
        <authorList>
            <consortium name="RefSeq"/>
        </authorList>
    </citation>
    <scope>IDENTIFICATION</scope>
    <source>
        <strain evidence="3">Mau12</strain>
        <tissue evidence="3">Whole Body</tissue>
    </source>
</reference>